<organism evidence="5 6">
    <name type="scientific">Acidiferrimicrobium australe</name>
    <dbReference type="NCBI Taxonomy" id="2664430"/>
    <lineage>
        <taxon>Bacteria</taxon>
        <taxon>Bacillati</taxon>
        <taxon>Actinomycetota</taxon>
        <taxon>Acidimicrobiia</taxon>
        <taxon>Acidimicrobiales</taxon>
        <taxon>Acidimicrobiaceae</taxon>
        <taxon>Acidiferrimicrobium</taxon>
    </lineage>
</organism>
<dbReference type="InterPro" id="IPR036388">
    <property type="entry name" value="WH-like_DNA-bd_sf"/>
</dbReference>
<protein>
    <recommendedName>
        <fullName evidence="4">HTH luxR-type domain-containing protein</fullName>
    </recommendedName>
</protein>
<dbReference type="PANTHER" id="PTHR44688">
    <property type="entry name" value="DNA-BINDING TRANSCRIPTIONAL ACTIVATOR DEVR_DOSR"/>
    <property type="match status" value="1"/>
</dbReference>
<feature type="domain" description="HTH luxR-type" evidence="4">
    <location>
        <begin position="25"/>
        <end position="74"/>
    </location>
</feature>
<dbReference type="CDD" id="cd06170">
    <property type="entry name" value="LuxR_C_like"/>
    <property type="match status" value="1"/>
</dbReference>
<accession>A0ABW9QNA5</accession>
<evidence type="ECO:0000256" key="1">
    <source>
        <dbReference type="ARBA" id="ARBA00023015"/>
    </source>
</evidence>
<dbReference type="SUPFAM" id="SSF46894">
    <property type="entry name" value="C-terminal effector domain of the bipartite response regulators"/>
    <property type="match status" value="1"/>
</dbReference>
<keyword evidence="3" id="KW-0804">Transcription</keyword>
<keyword evidence="6" id="KW-1185">Reference proteome</keyword>
<dbReference type="Pfam" id="PF00196">
    <property type="entry name" value="GerE"/>
    <property type="match status" value="1"/>
</dbReference>
<name>A0ABW9QNA5_9ACTN</name>
<dbReference type="Gene3D" id="1.10.10.10">
    <property type="entry name" value="Winged helix-like DNA-binding domain superfamily/Winged helix DNA-binding domain"/>
    <property type="match status" value="1"/>
</dbReference>
<dbReference type="InterPro" id="IPR016032">
    <property type="entry name" value="Sig_transdc_resp-reg_C-effctor"/>
</dbReference>
<reference evidence="5 6" key="1">
    <citation type="submission" date="2019-11" db="EMBL/GenBank/DDBJ databases">
        <title>Acidiferrimicrobium australis gen. nov., sp. nov., an acidophilic and obligately heterotrophic, member of the Actinobacteria that catalyses dissimilatory oxido- reduction of iron isolated from metal-rich acidic water in Chile.</title>
        <authorList>
            <person name="Gonzalez D."/>
            <person name="Huber K."/>
            <person name="Hedrich S."/>
            <person name="Rojas-Villalobos C."/>
            <person name="Quatrini R."/>
            <person name="Dinamarca M.A."/>
            <person name="Schwarz A."/>
            <person name="Canales C."/>
            <person name="Nancucheo I."/>
        </authorList>
    </citation>
    <scope>NUCLEOTIDE SEQUENCE [LARGE SCALE GENOMIC DNA]</scope>
    <source>
        <strain evidence="5 6">USS-CCA1</strain>
    </source>
</reference>
<dbReference type="SMART" id="SM00421">
    <property type="entry name" value="HTH_LUXR"/>
    <property type="match status" value="1"/>
</dbReference>
<keyword evidence="2" id="KW-0238">DNA-binding</keyword>
<evidence type="ECO:0000256" key="3">
    <source>
        <dbReference type="ARBA" id="ARBA00023163"/>
    </source>
</evidence>
<dbReference type="Proteomes" id="UP000437736">
    <property type="component" value="Unassembled WGS sequence"/>
</dbReference>
<dbReference type="PRINTS" id="PR00038">
    <property type="entry name" value="HTHLUXR"/>
</dbReference>
<proteinExistence type="predicted"/>
<gene>
    <name evidence="5" type="ORF">GHK86_00605</name>
</gene>
<comment type="caution">
    <text evidence="5">The sequence shown here is derived from an EMBL/GenBank/DDBJ whole genome shotgun (WGS) entry which is preliminary data.</text>
</comment>
<keyword evidence="1" id="KW-0805">Transcription regulation</keyword>
<evidence type="ECO:0000313" key="5">
    <source>
        <dbReference type="EMBL" id="MST31232.1"/>
    </source>
</evidence>
<evidence type="ECO:0000313" key="6">
    <source>
        <dbReference type="Proteomes" id="UP000437736"/>
    </source>
</evidence>
<evidence type="ECO:0000259" key="4">
    <source>
        <dbReference type="SMART" id="SM00421"/>
    </source>
</evidence>
<dbReference type="InterPro" id="IPR000792">
    <property type="entry name" value="Tscrpt_reg_LuxR_C"/>
</dbReference>
<sequence>MLVDILSTIPEYAYATRDAGGHQGRQIAELARSGLSNPEIATRLFVSPRTVEHHLGKVFAKLGIRTRGELQAVLGTGPGRGPGTP</sequence>
<evidence type="ECO:0000256" key="2">
    <source>
        <dbReference type="ARBA" id="ARBA00023125"/>
    </source>
</evidence>
<dbReference type="EMBL" id="WJHE01000022">
    <property type="protein sequence ID" value="MST31232.1"/>
    <property type="molecule type" value="Genomic_DNA"/>
</dbReference>
<dbReference type="PANTHER" id="PTHR44688:SF16">
    <property type="entry name" value="DNA-BINDING TRANSCRIPTIONAL ACTIVATOR DEVR_DOSR"/>
    <property type="match status" value="1"/>
</dbReference>